<evidence type="ECO:0000313" key="5">
    <source>
        <dbReference type="EMBL" id="KAL3787546.1"/>
    </source>
</evidence>
<dbReference type="Pfam" id="PF13193">
    <property type="entry name" value="AMP-binding_C"/>
    <property type="match status" value="1"/>
</dbReference>
<evidence type="ECO:0008006" key="7">
    <source>
        <dbReference type="Google" id="ProtNLM"/>
    </source>
</evidence>
<comment type="caution">
    <text evidence="5">The sequence shown here is derived from an EMBL/GenBank/DDBJ whole genome shotgun (WGS) entry which is preliminary data.</text>
</comment>
<evidence type="ECO:0000256" key="2">
    <source>
        <dbReference type="ARBA" id="ARBA00022598"/>
    </source>
</evidence>
<dbReference type="AlphaFoldDB" id="A0ABD3PJP7"/>
<dbReference type="CDD" id="cd05941">
    <property type="entry name" value="MCS"/>
    <property type="match status" value="1"/>
</dbReference>
<dbReference type="InterPro" id="IPR042099">
    <property type="entry name" value="ANL_N_sf"/>
</dbReference>
<dbReference type="InterPro" id="IPR020845">
    <property type="entry name" value="AMP-binding_CS"/>
</dbReference>
<dbReference type="SUPFAM" id="SSF56801">
    <property type="entry name" value="Acetyl-CoA synthetase-like"/>
    <property type="match status" value="1"/>
</dbReference>
<dbReference type="Gene3D" id="3.40.50.12780">
    <property type="entry name" value="N-terminal domain of ligase-like"/>
    <property type="match status" value="1"/>
</dbReference>
<dbReference type="PANTHER" id="PTHR43201:SF8">
    <property type="entry name" value="ACYL-COA SYNTHETASE FAMILY MEMBER 3"/>
    <property type="match status" value="1"/>
</dbReference>
<evidence type="ECO:0000259" key="3">
    <source>
        <dbReference type="Pfam" id="PF00501"/>
    </source>
</evidence>
<evidence type="ECO:0000256" key="1">
    <source>
        <dbReference type="ARBA" id="ARBA00006432"/>
    </source>
</evidence>
<dbReference type="GO" id="GO:0016874">
    <property type="term" value="F:ligase activity"/>
    <property type="evidence" value="ECO:0007669"/>
    <property type="project" value="UniProtKB-KW"/>
</dbReference>
<evidence type="ECO:0000259" key="4">
    <source>
        <dbReference type="Pfam" id="PF13193"/>
    </source>
</evidence>
<keyword evidence="6" id="KW-1185">Reference proteome</keyword>
<name>A0ABD3PJP7_9STRA</name>
<feature type="domain" description="AMP-binding enzyme C-terminal" evidence="4">
    <location>
        <begin position="417"/>
        <end position="492"/>
    </location>
</feature>
<dbReference type="PROSITE" id="PS00455">
    <property type="entry name" value="AMP_BINDING"/>
    <property type="match status" value="1"/>
</dbReference>
<sequence length="503" mass="53845">MPDLPIIARARAHGSAVAFRDPRDGTTTTYRDLIDRSAIIASNLLSSSADVVALLVPAGPSHVAAQWGAWRAGAIVVPMCTNATEPEWEYVLIDSGASVVVVVADESGGEGRRRMAPLCARLGLRLIDVDDVRPAGGHSSGELPEVPIDRRAMIVYTSGTTSKPKGVVTTHAQIAAQIESLVEAWEWRADDRIPLFLPLHHIHGIINVAGCALWTGATIEPFAGFDQMAVLERVCADAYTLFMAVPTIYVRLVRAIEASAPNERSAIVGGFGRMRLNVSGSAALPASVHGRWTALVGQELLERYGMTEIGMAISNPVRGERRPGAVGRALPGVEVRLVAEDGVVVAVEGESGEIHVRGPTVFAGYWNRPAATAESFGGDGWFRTGDLAIVEDGYYRILGRMSVDIIKTGGYKISALEVEAALLEHPDVAECAVIGLPDDEWGEAVSAAVVTEDSAELELPALREWCKTRLSAYKVPRRLAVVRELPRNAMGKITKPAVRGLFG</sequence>
<accession>A0ABD3PJP7</accession>
<dbReference type="InterPro" id="IPR001969">
    <property type="entry name" value="Aspartic_peptidase_AS"/>
</dbReference>
<feature type="domain" description="AMP-dependent synthetase/ligase" evidence="3">
    <location>
        <begin position="9"/>
        <end position="366"/>
    </location>
</feature>
<dbReference type="InterPro" id="IPR045851">
    <property type="entry name" value="AMP-bd_C_sf"/>
</dbReference>
<dbReference type="EMBL" id="JALLAZ020000775">
    <property type="protein sequence ID" value="KAL3787546.1"/>
    <property type="molecule type" value="Genomic_DNA"/>
</dbReference>
<dbReference type="InterPro" id="IPR000873">
    <property type="entry name" value="AMP-dep_synth/lig_dom"/>
</dbReference>
<dbReference type="PANTHER" id="PTHR43201">
    <property type="entry name" value="ACYL-COA SYNTHETASE"/>
    <property type="match status" value="1"/>
</dbReference>
<dbReference type="Proteomes" id="UP001530315">
    <property type="component" value="Unassembled WGS sequence"/>
</dbReference>
<proteinExistence type="inferred from homology"/>
<evidence type="ECO:0000313" key="6">
    <source>
        <dbReference type="Proteomes" id="UP001530315"/>
    </source>
</evidence>
<dbReference type="Gene3D" id="3.30.300.30">
    <property type="match status" value="1"/>
</dbReference>
<protein>
    <recommendedName>
        <fullName evidence="7">Long-chain fatty acid--CoA ligase</fullName>
    </recommendedName>
</protein>
<keyword evidence="2" id="KW-0436">Ligase</keyword>
<dbReference type="Pfam" id="PF00501">
    <property type="entry name" value="AMP-binding"/>
    <property type="match status" value="1"/>
</dbReference>
<dbReference type="PROSITE" id="PS00141">
    <property type="entry name" value="ASP_PROTEASE"/>
    <property type="match status" value="1"/>
</dbReference>
<gene>
    <name evidence="5" type="ORF">ACHAW5_002444</name>
</gene>
<dbReference type="InterPro" id="IPR025110">
    <property type="entry name" value="AMP-bd_C"/>
</dbReference>
<dbReference type="FunFam" id="3.30.300.30:FF:000008">
    <property type="entry name" value="2,3-dihydroxybenzoate-AMP ligase"/>
    <property type="match status" value="1"/>
</dbReference>
<reference evidence="5 6" key="1">
    <citation type="submission" date="2024-10" db="EMBL/GenBank/DDBJ databases">
        <title>Updated reference genomes for cyclostephanoid diatoms.</title>
        <authorList>
            <person name="Roberts W.R."/>
            <person name="Alverson A.J."/>
        </authorList>
    </citation>
    <scope>NUCLEOTIDE SEQUENCE [LARGE SCALE GENOMIC DNA]</scope>
    <source>
        <strain evidence="5 6">AJA276-08</strain>
    </source>
</reference>
<comment type="similarity">
    <text evidence="1">Belongs to the ATP-dependent AMP-binding enzyme family.</text>
</comment>
<organism evidence="5 6">
    <name type="scientific">Stephanodiscus triporus</name>
    <dbReference type="NCBI Taxonomy" id="2934178"/>
    <lineage>
        <taxon>Eukaryota</taxon>
        <taxon>Sar</taxon>
        <taxon>Stramenopiles</taxon>
        <taxon>Ochrophyta</taxon>
        <taxon>Bacillariophyta</taxon>
        <taxon>Coscinodiscophyceae</taxon>
        <taxon>Thalassiosirophycidae</taxon>
        <taxon>Stephanodiscales</taxon>
        <taxon>Stephanodiscaceae</taxon>
        <taxon>Stephanodiscus</taxon>
    </lineage>
</organism>